<dbReference type="GO" id="GO:0015288">
    <property type="term" value="F:porin activity"/>
    <property type="evidence" value="ECO:0007669"/>
    <property type="project" value="TreeGrafter"/>
</dbReference>
<dbReference type="EMBL" id="CP080507">
    <property type="protein sequence ID" value="QYM78931.1"/>
    <property type="molecule type" value="Genomic_DNA"/>
</dbReference>
<evidence type="ECO:0000313" key="9">
    <source>
        <dbReference type="EMBL" id="QYM78931.1"/>
    </source>
</evidence>
<dbReference type="SUPFAM" id="SSF56954">
    <property type="entry name" value="Outer membrane efflux proteins (OEP)"/>
    <property type="match status" value="1"/>
</dbReference>
<comment type="subcellular location">
    <subcellularLocation>
        <location evidence="1">Cell outer membrane</location>
    </subcellularLocation>
</comment>
<gene>
    <name evidence="9" type="ORF">K0B96_16750</name>
</gene>
<dbReference type="GO" id="GO:0015562">
    <property type="term" value="F:efflux transmembrane transporter activity"/>
    <property type="evidence" value="ECO:0007669"/>
    <property type="project" value="InterPro"/>
</dbReference>
<evidence type="ECO:0000256" key="8">
    <source>
        <dbReference type="SAM" id="SignalP"/>
    </source>
</evidence>
<dbReference type="Gene3D" id="1.20.1600.10">
    <property type="entry name" value="Outer membrane efflux proteins (OEP)"/>
    <property type="match status" value="1"/>
</dbReference>
<dbReference type="PANTHER" id="PTHR30026:SF20">
    <property type="entry name" value="OUTER MEMBRANE PROTEIN TOLC"/>
    <property type="match status" value="1"/>
</dbReference>
<evidence type="ECO:0000256" key="4">
    <source>
        <dbReference type="ARBA" id="ARBA00022452"/>
    </source>
</evidence>
<dbReference type="InterPro" id="IPR051906">
    <property type="entry name" value="TolC-like"/>
</dbReference>
<sequence>MTKLLVSIKRAGLALVAGAVTLPALAQTAPLTLQDLLVSAINNNLELRAKRLDPEAQRYRLAAAWGDFDPAFVAGSYVLSSEHPQNYRDFLATGSSITIYQEEIIHYEAGFTGKLPTGANYSLNTFVERNDNSINRKAPVFNGNLTNPSVSGPGFHPEYAATAVFSLTQPLLRDFGLNANLAEVRLNKSALATSEQETRGTLLRIMANVVGAYYEMVFGQENIRVKEQAVELAQNLVRDNKRRLDEGKMSPLDVTQAQGRLAEAREELLLAQNFLAQRRNTLRELTRENFDSEDGDWTVDNTFLRRDLPELDRNRLLPAMFENNPVYLANVEAARASDIRLTYAKNQRWPRVDLKASLSYNGLAGDWSPAYTDFDQRTGPDWNVGFVVNIPLTNRVGRARYSEAKTRKMQALITVKRTEVQLLSAFDSAMRDLASARERMKLVRDSVTLADSALTAEEKRLASGVTTSYNVATAQRDMSQAHSRELATLVDLNKAYAQLYALVGTLPQQLKVDVKSE</sequence>
<reference evidence="9" key="1">
    <citation type="submission" date="2021-08" db="EMBL/GenBank/DDBJ databases">
        <title>Genome of a novel bacterium of the phylum Verrucomicrobia, Oleiharenicola sp. KSB-15.</title>
        <authorList>
            <person name="Chung J.-H."/>
            <person name="Ahn J.-H."/>
            <person name="Yoon Y."/>
            <person name="Kim D.-Y."/>
            <person name="An S.-H."/>
            <person name="Park I."/>
            <person name="Yeon J."/>
        </authorList>
    </citation>
    <scope>NUCLEOTIDE SEQUENCE</scope>
    <source>
        <strain evidence="9">KSB-15</strain>
    </source>
</reference>
<keyword evidence="3" id="KW-0813">Transport</keyword>
<keyword evidence="10" id="KW-1185">Reference proteome</keyword>
<keyword evidence="4" id="KW-1134">Transmembrane beta strand</keyword>
<evidence type="ECO:0000256" key="7">
    <source>
        <dbReference type="ARBA" id="ARBA00023237"/>
    </source>
</evidence>
<evidence type="ECO:0000256" key="2">
    <source>
        <dbReference type="ARBA" id="ARBA00007613"/>
    </source>
</evidence>
<keyword evidence="8" id="KW-0732">Signal</keyword>
<proteinExistence type="inferred from homology"/>
<evidence type="ECO:0000313" key="10">
    <source>
        <dbReference type="Proteomes" id="UP000825051"/>
    </source>
</evidence>
<dbReference type="Pfam" id="PF02321">
    <property type="entry name" value="OEP"/>
    <property type="match status" value="2"/>
</dbReference>
<dbReference type="RefSeq" id="WP_220162139.1">
    <property type="nucleotide sequence ID" value="NZ_CP080507.1"/>
</dbReference>
<protein>
    <submittedName>
        <fullName evidence="9">TolC family protein</fullName>
    </submittedName>
</protein>
<accession>A0A8F9TTT1</accession>
<dbReference type="PANTHER" id="PTHR30026">
    <property type="entry name" value="OUTER MEMBRANE PROTEIN TOLC"/>
    <property type="match status" value="1"/>
</dbReference>
<dbReference type="GO" id="GO:1990281">
    <property type="term" value="C:efflux pump complex"/>
    <property type="evidence" value="ECO:0007669"/>
    <property type="project" value="TreeGrafter"/>
</dbReference>
<evidence type="ECO:0000256" key="6">
    <source>
        <dbReference type="ARBA" id="ARBA00023136"/>
    </source>
</evidence>
<evidence type="ECO:0000256" key="1">
    <source>
        <dbReference type="ARBA" id="ARBA00004442"/>
    </source>
</evidence>
<dbReference type="KEGG" id="ole:K0B96_16750"/>
<feature type="chain" id="PRO_5034015175" evidence="8">
    <location>
        <begin position="27"/>
        <end position="517"/>
    </location>
</feature>
<keyword evidence="5" id="KW-0812">Transmembrane</keyword>
<organism evidence="9 10">
    <name type="scientific">Horticoccus luteus</name>
    <dbReference type="NCBI Taxonomy" id="2862869"/>
    <lineage>
        <taxon>Bacteria</taxon>
        <taxon>Pseudomonadati</taxon>
        <taxon>Verrucomicrobiota</taxon>
        <taxon>Opitutia</taxon>
        <taxon>Opitutales</taxon>
        <taxon>Opitutaceae</taxon>
        <taxon>Horticoccus</taxon>
    </lineage>
</organism>
<dbReference type="InterPro" id="IPR003423">
    <property type="entry name" value="OMP_efflux"/>
</dbReference>
<keyword evidence="6" id="KW-0472">Membrane</keyword>
<keyword evidence="7" id="KW-0998">Cell outer membrane</keyword>
<dbReference type="AlphaFoldDB" id="A0A8F9TTT1"/>
<dbReference type="GO" id="GO:0009279">
    <property type="term" value="C:cell outer membrane"/>
    <property type="evidence" value="ECO:0007669"/>
    <property type="project" value="UniProtKB-SubCell"/>
</dbReference>
<evidence type="ECO:0000256" key="5">
    <source>
        <dbReference type="ARBA" id="ARBA00022692"/>
    </source>
</evidence>
<evidence type="ECO:0000256" key="3">
    <source>
        <dbReference type="ARBA" id="ARBA00022448"/>
    </source>
</evidence>
<dbReference type="Proteomes" id="UP000825051">
    <property type="component" value="Chromosome"/>
</dbReference>
<comment type="similarity">
    <text evidence="2">Belongs to the outer membrane factor (OMF) (TC 1.B.17) family.</text>
</comment>
<name>A0A8F9TTT1_9BACT</name>
<feature type="signal peptide" evidence="8">
    <location>
        <begin position="1"/>
        <end position="26"/>
    </location>
</feature>